<dbReference type="Pfam" id="PF06152">
    <property type="entry name" value="Phage_min_cap2"/>
    <property type="match status" value="1"/>
</dbReference>
<reference evidence="1 2" key="1">
    <citation type="submission" date="2019-08" db="EMBL/GenBank/DDBJ databases">
        <title>In-depth cultivation of the pig gut microbiome towards novel bacterial diversity and tailored functional studies.</title>
        <authorList>
            <person name="Wylensek D."/>
            <person name="Hitch T.C.A."/>
            <person name="Clavel T."/>
        </authorList>
    </citation>
    <scope>NUCLEOTIDE SEQUENCE [LARGE SCALE GENOMIC DNA]</scope>
    <source>
        <strain evidence="1 2">Oil+RF-744-WCA-WT-13</strain>
    </source>
</reference>
<protein>
    <submittedName>
        <fullName evidence="1">Minor capsid protein</fullName>
    </submittedName>
</protein>
<comment type="caution">
    <text evidence="1">The sequence shown here is derived from an EMBL/GenBank/DDBJ whole genome shotgun (WGS) entry which is preliminary data.</text>
</comment>
<gene>
    <name evidence="1" type="ORF">FYJ60_11170</name>
</gene>
<sequence length="616" mass="70783">MRESYHSALAAGIEKRYRQLEYDIMEDIVRRIRKAGKITSTADWQLNRLRILGNSAADIQRMIDQNVGEVKCDELYENVIDEYYTRDRKLYMQSSSAERAVPYEKNEELKQLTSSLISQTNGALKGITRSMGFMLDYGGGKKVWTPLAEIYNQYLDQAAVGIASGAFDYNSMIRKACKQLTDSGLRTDHRFTINPEDDRGIDYPSGWHNRIDVAARRAILTGVSQMAGRINEMNAEALGTEYFEVSWHAGARPDHAVWQGKVYTKKQLETVCGLGTGPGLLGWNCRHEYYPFIPGVSERTYTDEWLEEQNRKEAETKTFRGREYNTYQATQRQRQMETNMRAQREKVKLMQAGDADPDDIVIEKCKYQAQLDEYRSFSKAFGMKTQTERVYYDLNGRIAPSKKQYEKWNDGYFTKAAEEKREREHIKDLATGLISKAHKMEPSITSDLKSAVSQGTGKLQGLEHRFKTEASLKRKLVDKADAKKITTDEYAKRVTDVLRYTNVSVDENFTEDYFTIIESMKRKGYTLVEVNNSFTSNGPYRGVNTVIMSRGRYKFELQFHTPVSFKIKEQNHKLYEEQRKTGVSEERKAELTLEMIKNASTIPLPIGVDKIKNVGG</sequence>
<evidence type="ECO:0000313" key="2">
    <source>
        <dbReference type="Proteomes" id="UP000466864"/>
    </source>
</evidence>
<evidence type="ECO:0000313" key="1">
    <source>
        <dbReference type="EMBL" id="MST82867.1"/>
    </source>
</evidence>
<dbReference type="AlphaFoldDB" id="A0A7X2TP26"/>
<dbReference type="EMBL" id="VUMV01000009">
    <property type="protein sequence ID" value="MST82867.1"/>
    <property type="molecule type" value="Genomic_DNA"/>
</dbReference>
<dbReference type="RefSeq" id="WP_330579198.1">
    <property type="nucleotide sequence ID" value="NZ_VUMV01000009.1"/>
</dbReference>
<dbReference type="Proteomes" id="UP000466864">
    <property type="component" value="Unassembled WGS sequence"/>
</dbReference>
<dbReference type="InterPro" id="IPR009319">
    <property type="entry name" value="Phage_A118_VSP1"/>
</dbReference>
<proteinExistence type="predicted"/>
<name>A0A7X2TP26_9FIRM</name>
<organism evidence="1 2">
    <name type="scientific">Bilifractor porci</name>
    <dbReference type="NCBI Taxonomy" id="2606636"/>
    <lineage>
        <taxon>Bacteria</taxon>
        <taxon>Bacillati</taxon>
        <taxon>Bacillota</taxon>
        <taxon>Clostridia</taxon>
        <taxon>Lachnospirales</taxon>
        <taxon>Lachnospiraceae</taxon>
        <taxon>Bilifractor</taxon>
    </lineage>
</organism>
<accession>A0A7X2TP26</accession>
<dbReference type="GO" id="GO:0005198">
    <property type="term" value="F:structural molecule activity"/>
    <property type="evidence" value="ECO:0007669"/>
    <property type="project" value="InterPro"/>
</dbReference>
<keyword evidence="2" id="KW-1185">Reference proteome</keyword>